<dbReference type="InterPro" id="IPR013149">
    <property type="entry name" value="ADH-like_C"/>
</dbReference>
<dbReference type="PANTHER" id="PTHR43350">
    <property type="entry name" value="NAD-DEPENDENT ALCOHOL DEHYDROGENASE"/>
    <property type="match status" value="1"/>
</dbReference>
<evidence type="ECO:0000256" key="3">
    <source>
        <dbReference type="ARBA" id="ARBA00022723"/>
    </source>
</evidence>
<comment type="similarity">
    <text evidence="2">Belongs to the zinc-containing alcohol dehydrogenase family.</text>
</comment>
<dbReference type="SUPFAM" id="SSF51735">
    <property type="entry name" value="NAD(P)-binding Rossmann-fold domains"/>
    <property type="match status" value="1"/>
</dbReference>
<proteinExistence type="inferred from homology"/>
<dbReference type="GO" id="GO:0046872">
    <property type="term" value="F:metal ion binding"/>
    <property type="evidence" value="ECO:0007669"/>
    <property type="project" value="UniProtKB-KW"/>
</dbReference>
<sequence>MKQLFQNMKSGSPELVDVPSPMSKDGELIIGATKSLISKGTEKTQADFGKASLVGKALKNPDKVKLVLTKLKNEGLATTLGSVFSSLNQPTKMGYCHVGRVLDNGNTEFSVGDRVVSNASHGEVVRAPYNLTAKIPENIDDDSAVFTVLGSIALQGVRLVSPSIGEIVVVSGLGLIGLLAVQILKANGCRVIGIDLDNDKCKLARGFGADV</sequence>
<evidence type="ECO:0000256" key="4">
    <source>
        <dbReference type="ARBA" id="ARBA00022833"/>
    </source>
</evidence>
<name>A0A383DPS5_9ZZZZ</name>
<keyword evidence="3" id="KW-0479">Metal-binding</keyword>
<dbReference type="Gene3D" id="3.40.50.720">
    <property type="entry name" value="NAD(P)-binding Rossmann-like Domain"/>
    <property type="match status" value="1"/>
</dbReference>
<reference evidence="7" key="1">
    <citation type="submission" date="2018-05" db="EMBL/GenBank/DDBJ databases">
        <authorList>
            <person name="Lanie J.A."/>
            <person name="Ng W.-L."/>
            <person name="Kazmierczak K.M."/>
            <person name="Andrzejewski T.M."/>
            <person name="Davidsen T.M."/>
            <person name="Wayne K.J."/>
            <person name="Tettelin H."/>
            <person name="Glass J.I."/>
            <person name="Rusch D."/>
            <person name="Podicherti R."/>
            <person name="Tsui H.-C.T."/>
            <person name="Winkler M.E."/>
        </authorList>
    </citation>
    <scope>NUCLEOTIDE SEQUENCE</scope>
</reference>
<dbReference type="EMBL" id="UINC01219157">
    <property type="protein sequence ID" value="SVE46501.1"/>
    <property type="molecule type" value="Genomic_DNA"/>
</dbReference>
<dbReference type="SUPFAM" id="SSF50129">
    <property type="entry name" value="GroES-like"/>
    <property type="match status" value="1"/>
</dbReference>
<evidence type="ECO:0000256" key="1">
    <source>
        <dbReference type="ARBA" id="ARBA00001947"/>
    </source>
</evidence>
<dbReference type="InterPro" id="IPR036291">
    <property type="entry name" value="NAD(P)-bd_dom_sf"/>
</dbReference>
<dbReference type="CDD" id="cd08255">
    <property type="entry name" value="2-desacetyl-2-hydroxyethyl_bacteriochlorophyllide_like"/>
    <property type="match status" value="1"/>
</dbReference>
<dbReference type="InterPro" id="IPR011032">
    <property type="entry name" value="GroES-like_sf"/>
</dbReference>
<comment type="cofactor">
    <cofactor evidence="1">
        <name>Zn(2+)</name>
        <dbReference type="ChEBI" id="CHEBI:29105"/>
    </cofactor>
</comment>
<dbReference type="AlphaFoldDB" id="A0A383DPS5"/>
<evidence type="ECO:0000256" key="5">
    <source>
        <dbReference type="ARBA" id="ARBA00023002"/>
    </source>
</evidence>
<keyword evidence="5" id="KW-0560">Oxidoreductase</keyword>
<evidence type="ECO:0000313" key="7">
    <source>
        <dbReference type="EMBL" id="SVE46501.1"/>
    </source>
</evidence>
<protein>
    <recommendedName>
        <fullName evidence="6">Alcohol dehydrogenase-like C-terminal domain-containing protein</fullName>
    </recommendedName>
</protein>
<accession>A0A383DPS5</accession>
<dbReference type="Gene3D" id="3.90.180.10">
    <property type="entry name" value="Medium-chain alcohol dehydrogenases, catalytic domain"/>
    <property type="match status" value="1"/>
</dbReference>
<keyword evidence="4" id="KW-0862">Zinc</keyword>
<feature type="domain" description="Alcohol dehydrogenase-like C-terminal" evidence="6">
    <location>
        <begin position="176"/>
        <end position="211"/>
    </location>
</feature>
<evidence type="ECO:0000259" key="6">
    <source>
        <dbReference type="Pfam" id="PF00107"/>
    </source>
</evidence>
<feature type="non-terminal residue" evidence="7">
    <location>
        <position position="1"/>
    </location>
</feature>
<evidence type="ECO:0000256" key="2">
    <source>
        <dbReference type="ARBA" id="ARBA00008072"/>
    </source>
</evidence>
<dbReference type="Pfam" id="PF00107">
    <property type="entry name" value="ADH_zinc_N"/>
    <property type="match status" value="1"/>
</dbReference>
<feature type="non-terminal residue" evidence="7">
    <location>
        <position position="211"/>
    </location>
</feature>
<organism evidence="7">
    <name type="scientific">marine metagenome</name>
    <dbReference type="NCBI Taxonomy" id="408172"/>
    <lineage>
        <taxon>unclassified sequences</taxon>
        <taxon>metagenomes</taxon>
        <taxon>ecological metagenomes</taxon>
    </lineage>
</organism>
<dbReference type="GO" id="GO:0016491">
    <property type="term" value="F:oxidoreductase activity"/>
    <property type="evidence" value="ECO:0007669"/>
    <property type="project" value="UniProtKB-KW"/>
</dbReference>
<gene>
    <name evidence="7" type="ORF">METZ01_LOCUS499355</name>
</gene>
<dbReference type="PANTHER" id="PTHR43350:SF19">
    <property type="entry name" value="D-GULOSIDE 3-DEHYDROGENASE"/>
    <property type="match status" value="1"/>
</dbReference>